<gene>
    <name evidence="8" type="ordered locus">BLASA_3250</name>
</gene>
<dbReference type="GO" id="GO:0016020">
    <property type="term" value="C:membrane"/>
    <property type="evidence" value="ECO:0007669"/>
    <property type="project" value="UniProtKB-SubCell"/>
</dbReference>
<organism evidence="8 9">
    <name type="scientific">Blastococcus saxobsidens (strain DD2)</name>
    <dbReference type="NCBI Taxonomy" id="1146883"/>
    <lineage>
        <taxon>Bacteria</taxon>
        <taxon>Bacillati</taxon>
        <taxon>Actinomycetota</taxon>
        <taxon>Actinomycetes</taxon>
        <taxon>Geodermatophilales</taxon>
        <taxon>Geodermatophilaceae</taxon>
        <taxon>Blastococcus</taxon>
    </lineage>
</organism>
<keyword evidence="5 7" id="KW-0472">Membrane</keyword>
<keyword evidence="9" id="KW-1185">Reference proteome</keyword>
<dbReference type="InterPro" id="IPR005496">
    <property type="entry name" value="Integral_membrane_TerC"/>
</dbReference>
<reference evidence="8 9" key="1">
    <citation type="journal article" date="2012" name="J. Bacteriol.">
        <title>Genome Sequence of Blastococcus saxobsidens DD2, a Stone-Inhabiting Bacterium.</title>
        <authorList>
            <person name="Chouaia B."/>
            <person name="Crotti E."/>
            <person name="Brusetti L."/>
            <person name="Daffonchio D."/>
            <person name="Essoussi I."/>
            <person name="Nouioui I."/>
            <person name="Sbissi I."/>
            <person name="Ghodhbane-Gtari F."/>
            <person name="Gtari M."/>
            <person name="Vacherie B."/>
            <person name="Barbe V."/>
            <person name="Medigue C."/>
            <person name="Gury J."/>
            <person name="Pujic P."/>
            <person name="Normand P."/>
        </authorList>
    </citation>
    <scope>NUCLEOTIDE SEQUENCE [LARGE SCALE GENOMIC DNA]</scope>
    <source>
        <strain evidence="8 9">DD2</strain>
    </source>
</reference>
<keyword evidence="3 7" id="KW-0812">Transmembrane</keyword>
<feature type="transmembrane region" description="Helical" evidence="7">
    <location>
        <begin position="131"/>
        <end position="148"/>
    </location>
</feature>
<keyword evidence="4 7" id="KW-1133">Transmembrane helix</keyword>
<feature type="transmembrane region" description="Helical" evidence="7">
    <location>
        <begin position="80"/>
        <end position="96"/>
    </location>
</feature>
<evidence type="ECO:0000256" key="7">
    <source>
        <dbReference type="SAM" id="Phobius"/>
    </source>
</evidence>
<sequence>MDVPFWVWAVTVAAIVAMLAFDFFGHVRTPHAPTLRESATWSAIYVALAVVFGILIWVFYGGTFGGEYFAGYITEKSLSVDNLFVFVIIMASFGVPRELQQKVLLFGIAFALALRTVFIIVGAAAIENFSWVFYLFGGILIYTAWIQARSGGHSEDEDYQENAVLRFARKRLRTTDEYHSDRMTVKLEGRRYLTPLAIALIAIGTADIIFAVDSIPAIFGLTQETFLVFTANAFSLLGLRQLFFLIDGLLDRLVYLAYGLAVILGFIGVKLVIHALHTNELPFVNGGEHVTLIPEIPTWLSLTVILVTLLVTTVLSLARSRRDRAEHAALRAATPEAGVPEAPAGLAAGERPDGADPHVALGGSDGDPLGRGVDRRPVDGVPARGESPVGAVRESGGSGGDRTGTVSAANPERREH</sequence>
<dbReference type="RefSeq" id="WP_014376997.1">
    <property type="nucleotide sequence ID" value="NC_016943.1"/>
</dbReference>
<dbReference type="Proteomes" id="UP000007517">
    <property type="component" value="Chromosome"/>
</dbReference>
<comment type="subcellular location">
    <subcellularLocation>
        <location evidence="1">Membrane</location>
        <topology evidence="1">Multi-pass membrane protein</topology>
    </subcellularLocation>
</comment>
<dbReference type="STRING" id="1146883.BLASA_3250"/>
<dbReference type="Pfam" id="PF03741">
    <property type="entry name" value="TerC"/>
    <property type="match status" value="1"/>
</dbReference>
<proteinExistence type="inferred from homology"/>
<evidence type="ECO:0000256" key="3">
    <source>
        <dbReference type="ARBA" id="ARBA00022692"/>
    </source>
</evidence>
<dbReference type="AlphaFoldDB" id="H6RQF1"/>
<dbReference type="InterPro" id="IPR022369">
    <property type="entry name" value="Integral_membrane_TerC_rswitch"/>
</dbReference>
<evidence type="ECO:0000256" key="1">
    <source>
        <dbReference type="ARBA" id="ARBA00004141"/>
    </source>
</evidence>
<evidence type="ECO:0000313" key="8">
    <source>
        <dbReference type="EMBL" id="CCG04118.1"/>
    </source>
</evidence>
<feature type="transmembrane region" description="Helical" evidence="7">
    <location>
        <begin position="103"/>
        <end position="125"/>
    </location>
</feature>
<accession>H6RQF1</accession>
<feature type="region of interest" description="Disordered" evidence="6">
    <location>
        <begin position="328"/>
        <end position="416"/>
    </location>
</feature>
<dbReference type="KEGG" id="bsd:BLASA_3250"/>
<comment type="similarity">
    <text evidence="2">Belongs to the TerC family.</text>
</comment>
<feature type="transmembrane region" description="Helical" evidence="7">
    <location>
        <begin position="296"/>
        <end position="318"/>
    </location>
</feature>
<feature type="transmembrane region" description="Helical" evidence="7">
    <location>
        <begin position="6"/>
        <end position="27"/>
    </location>
</feature>
<evidence type="ECO:0000256" key="2">
    <source>
        <dbReference type="ARBA" id="ARBA00007511"/>
    </source>
</evidence>
<dbReference type="PANTHER" id="PTHR30238">
    <property type="entry name" value="MEMBRANE BOUND PREDICTED REDOX MODULATOR"/>
    <property type="match status" value="1"/>
</dbReference>
<dbReference type="HOGENOM" id="CLU_045644_0_1_11"/>
<feature type="transmembrane region" description="Helical" evidence="7">
    <location>
        <begin position="253"/>
        <end position="276"/>
    </location>
</feature>
<evidence type="ECO:0000256" key="6">
    <source>
        <dbReference type="SAM" id="MobiDB-lite"/>
    </source>
</evidence>
<dbReference type="NCBIfam" id="TIGR03718">
    <property type="entry name" value="R_switched_Alx"/>
    <property type="match status" value="1"/>
</dbReference>
<feature type="transmembrane region" description="Helical" evidence="7">
    <location>
        <begin position="192"/>
        <end position="219"/>
    </location>
</feature>
<dbReference type="PANTHER" id="PTHR30238:SF0">
    <property type="entry name" value="THYLAKOID MEMBRANE PROTEIN TERC, CHLOROPLASTIC"/>
    <property type="match status" value="1"/>
</dbReference>
<evidence type="ECO:0000256" key="5">
    <source>
        <dbReference type="ARBA" id="ARBA00023136"/>
    </source>
</evidence>
<feature type="transmembrane region" description="Helical" evidence="7">
    <location>
        <begin position="225"/>
        <end position="246"/>
    </location>
</feature>
<evidence type="ECO:0000313" key="9">
    <source>
        <dbReference type="Proteomes" id="UP000007517"/>
    </source>
</evidence>
<dbReference type="EMBL" id="FO117623">
    <property type="protein sequence ID" value="CCG04118.1"/>
    <property type="molecule type" value="Genomic_DNA"/>
</dbReference>
<evidence type="ECO:0000256" key="4">
    <source>
        <dbReference type="ARBA" id="ARBA00022989"/>
    </source>
</evidence>
<reference evidence="9" key="2">
    <citation type="submission" date="2012-02" db="EMBL/GenBank/DDBJ databases">
        <title>Complete genome sequence of Blastococcus saxobsidens strain DD2.</title>
        <authorList>
            <person name="Genoscope."/>
        </authorList>
    </citation>
    <scope>NUCLEOTIDE SEQUENCE [LARGE SCALE GENOMIC DNA]</scope>
    <source>
        <strain evidence="9">DD2</strain>
    </source>
</reference>
<name>H6RQF1_BLASD</name>
<dbReference type="eggNOG" id="COG0861">
    <property type="taxonomic scope" value="Bacteria"/>
</dbReference>
<feature type="transmembrane region" description="Helical" evidence="7">
    <location>
        <begin position="39"/>
        <end position="60"/>
    </location>
</feature>
<protein>
    <submittedName>
        <fullName evidence="8">Membrane protein TerC, possibly involved in tellurium resistance</fullName>
    </submittedName>
</protein>